<proteinExistence type="predicted"/>
<keyword evidence="2" id="KW-1185">Reference proteome</keyword>
<dbReference type="AlphaFoldDB" id="A0A183KWD2"/>
<name>A0A183KWD2_9TREM</name>
<evidence type="ECO:0000313" key="2">
    <source>
        <dbReference type="Proteomes" id="UP000279833"/>
    </source>
</evidence>
<accession>A0A183KWD2</accession>
<gene>
    <name evidence="1" type="ORF">SCUD_LOCUS19376</name>
</gene>
<dbReference type="WBParaSite" id="SCUD_0001937901-mRNA-1">
    <property type="protein sequence ID" value="SCUD_0001937901-mRNA-1"/>
    <property type="gene ID" value="SCUD_0001937901"/>
</dbReference>
<dbReference type="EMBL" id="UZAK01042401">
    <property type="protein sequence ID" value="VDP68926.1"/>
    <property type="molecule type" value="Genomic_DNA"/>
</dbReference>
<dbReference type="Proteomes" id="UP000279833">
    <property type="component" value="Unassembled WGS sequence"/>
</dbReference>
<sequence length="97" mass="10996">MHVGNVNLDETFSNDEEEVVSINSEEFTEWDIEYEEENDDNRLCNICNLAQPPYETGDAAAWVFCPCEAMFLWFCAYDPSPNVRAVNCPMCGAITNS</sequence>
<evidence type="ECO:0000313" key="3">
    <source>
        <dbReference type="WBParaSite" id="SCUD_0001937901-mRNA-1"/>
    </source>
</evidence>
<evidence type="ECO:0000313" key="1">
    <source>
        <dbReference type="EMBL" id="VDP68926.1"/>
    </source>
</evidence>
<protein>
    <submittedName>
        <fullName evidence="3">RING-type domain-containing protein</fullName>
    </submittedName>
</protein>
<organism evidence="3">
    <name type="scientific">Schistosoma curassoni</name>
    <dbReference type="NCBI Taxonomy" id="6186"/>
    <lineage>
        <taxon>Eukaryota</taxon>
        <taxon>Metazoa</taxon>
        <taxon>Spiralia</taxon>
        <taxon>Lophotrochozoa</taxon>
        <taxon>Platyhelminthes</taxon>
        <taxon>Trematoda</taxon>
        <taxon>Digenea</taxon>
        <taxon>Strigeidida</taxon>
        <taxon>Schistosomatoidea</taxon>
        <taxon>Schistosomatidae</taxon>
        <taxon>Schistosoma</taxon>
    </lineage>
</organism>
<reference evidence="3" key="1">
    <citation type="submission" date="2016-06" db="UniProtKB">
        <authorList>
            <consortium name="WormBaseParasite"/>
        </authorList>
    </citation>
    <scope>IDENTIFICATION</scope>
</reference>
<reference evidence="1 2" key="2">
    <citation type="submission" date="2018-11" db="EMBL/GenBank/DDBJ databases">
        <authorList>
            <consortium name="Pathogen Informatics"/>
        </authorList>
    </citation>
    <scope>NUCLEOTIDE SEQUENCE [LARGE SCALE GENOMIC DNA]</scope>
    <source>
        <strain evidence="1">Dakar</strain>
        <strain evidence="2">Dakar, Senegal</strain>
    </source>
</reference>